<dbReference type="InterPro" id="IPR003509">
    <property type="entry name" value="UPF0102_YraN-like"/>
</dbReference>
<dbReference type="AlphaFoldDB" id="A0A0V7ZNM8"/>
<accession>A0A0V7ZNM8</accession>
<dbReference type="GO" id="GO:0003676">
    <property type="term" value="F:nucleic acid binding"/>
    <property type="evidence" value="ECO:0007669"/>
    <property type="project" value="InterPro"/>
</dbReference>
<evidence type="ECO:0000313" key="4">
    <source>
        <dbReference type="Proteomes" id="UP000053372"/>
    </source>
</evidence>
<name>A0A0V7ZNM8_9CYAN</name>
<dbReference type="InterPro" id="IPR011335">
    <property type="entry name" value="Restrct_endonuc-II-like"/>
</dbReference>
<dbReference type="PANTHER" id="PTHR34039:SF1">
    <property type="entry name" value="UPF0102 PROTEIN YRAN"/>
    <property type="match status" value="1"/>
</dbReference>
<dbReference type="InterPro" id="IPR011856">
    <property type="entry name" value="tRNA_endonuc-like_dom_sf"/>
</dbReference>
<gene>
    <name evidence="3" type="ORF">BC008_24595</name>
</gene>
<organism evidence="3 4">
    <name type="scientific">Mastigocoleus testarum BC008</name>
    <dbReference type="NCBI Taxonomy" id="371196"/>
    <lineage>
        <taxon>Bacteria</taxon>
        <taxon>Bacillati</taxon>
        <taxon>Cyanobacteriota</taxon>
        <taxon>Cyanophyceae</taxon>
        <taxon>Nostocales</taxon>
        <taxon>Hapalosiphonaceae</taxon>
        <taxon>Mastigocoleus</taxon>
    </lineage>
</organism>
<reference evidence="3 4" key="1">
    <citation type="journal article" date="2015" name="Genome Announc.">
        <title>Draft Genome of the Euendolithic (true boring) Cyanobacterium Mastigocoleus testarum strain BC008.</title>
        <authorList>
            <person name="Guida B.S."/>
            <person name="Garcia-Pichel F."/>
        </authorList>
    </citation>
    <scope>NUCLEOTIDE SEQUENCE [LARGE SCALE GENOMIC DNA]</scope>
    <source>
        <strain evidence="3 4">BC008</strain>
    </source>
</reference>
<dbReference type="Proteomes" id="UP000053372">
    <property type="component" value="Unassembled WGS sequence"/>
</dbReference>
<dbReference type="PANTHER" id="PTHR34039">
    <property type="entry name" value="UPF0102 PROTEIN YRAN"/>
    <property type="match status" value="1"/>
</dbReference>
<dbReference type="SUPFAM" id="SSF52980">
    <property type="entry name" value="Restriction endonuclease-like"/>
    <property type="match status" value="2"/>
</dbReference>
<sequence>MNRFSYNNYPDIGAKGEELVAKWLQSTGWIILNQRWSCRWGEIDIVALQQKDGEEIKIKLEDSELESKSEQNQKNREYPIHKLENFRANPDDSVLAFVEVKTRSRGSWDAGGRNAIDRRKQGKIWRTAQIYLAQNSNLADLPCRFDVAIVKFQPKPNQHTVKKIIGKEVLASSSTQEYQFNLEEYIPGAFDLNIDDMNGNK</sequence>
<proteinExistence type="inferred from homology"/>
<keyword evidence="4" id="KW-1185">Reference proteome</keyword>
<evidence type="ECO:0000256" key="2">
    <source>
        <dbReference type="HAMAP-Rule" id="MF_00048"/>
    </source>
</evidence>
<dbReference type="EMBL" id="LMTZ01000099">
    <property type="protein sequence ID" value="KST66156.1"/>
    <property type="molecule type" value="Genomic_DNA"/>
</dbReference>
<comment type="similarity">
    <text evidence="1 2">Belongs to the UPF0102 family.</text>
</comment>
<evidence type="ECO:0000256" key="1">
    <source>
        <dbReference type="ARBA" id="ARBA00006738"/>
    </source>
</evidence>
<dbReference type="RefSeq" id="WP_027844421.1">
    <property type="nucleotide sequence ID" value="NZ_LMTZ01000099.1"/>
</dbReference>
<dbReference type="Pfam" id="PF02021">
    <property type="entry name" value="UPF0102"/>
    <property type="match status" value="1"/>
</dbReference>
<dbReference type="HAMAP" id="MF_00048">
    <property type="entry name" value="UPF0102"/>
    <property type="match status" value="1"/>
</dbReference>
<dbReference type="Gene3D" id="3.40.1350.10">
    <property type="match status" value="1"/>
</dbReference>
<evidence type="ECO:0000313" key="3">
    <source>
        <dbReference type="EMBL" id="KST66156.1"/>
    </source>
</evidence>
<comment type="caution">
    <text evidence="3">The sequence shown here is derived from an EMBL/GenBank/DDBJ whole genome shotgun (WGS) entry which is preliminary data.</text>
</comment>
<dbReference type="OrthoDB" id="9802516at2"/>
<protein>
    <recommendedName>
        <fullName evidence="2">UPF0102 protein BC008_24595</fullName>
    </recommendedName>
</protein>